<dbReference type="EMBL" id="MNBE01000379">
    <property type="protein sequence ID" value="OKP10172.1"/>
    <property type="molecule type" value="Genomic_DNA"/>
</dbReference>
<comment type="caution">
    <text evidence="1">The sequence shown here is derived from an EMBL/GenBank/DDBJ whole genome shotgun (WGS) entry which is preliminary data.</text>
</comment>
<evidence type="ECO:0000313" key="1">
    <source>
        <dbReference type="EMBL" id="OKP10172.1"/>
    </source>
</evidence>
<reference evidence="1 2" key="1">
    <citation type="submission" date="2016-10" db="EMBL/GenBank/DDBJ databases">
        <title>Genome sequence of the ascomycete fungus Penicillium subrubescens.</title>
        <authorList>
            <person name="De Vries R.P."/>
            <person name="Peng M."/>
            <person name="Dilokpimol A."/>
            <person name="Hilden K."/>
            <person name="Makela M.R."/>
            <person name="Grigoriev I."/>
            <person name="Riley R."/>
            <person name="Granchi Z."/>
        </authorList>
    </citation>
    <scope>NUCLEOTIDE SEQUENCE [LARGE SCALE GENOMIC DNA]</scope>
    <source>
        <strain evidence="1 2">CBS 132785</strain>
    </source>
</reference>
<gene>
    <name evidence="1" type="ORF">PENSUB_4346</name>
</gene>
<accession>A0A1Q5UCH0</accession>
<dbReference type="AlphaFoldDB" id="A0A1Q5UCH0"/>
<sequence length="63" mass="7528">MGVFQQEADAKDGKESPGRVYNGFPISFYVTFDLYSFDGREDFRKQFRWLHPPESKYGWVRDE</sequence>
<keyword evidence="2" id="KW-1185">Reference proteome</keyword>
<dbReference type="Proteomes" id="UP000186955">
    <property type="component" value="Unassembled WGS sequence"/>
</dbReference>
<evidence type="ECO:0000313" key="2">
    <source>
        <dbReference type="Proteomes" id="UP000186955"/>
    </source>
</evidence>
<protein>
    <submittedName>
        <fullName evidence="1">Uncharacterized protein</fullName>
    </submittedName>
</protein>
<name>A0A1Q5UCH0_9EURO</name>
<proteinExistence type="predicted"/>
<organism evidence="1 2">
    <name type="scientific">Penicillium subrubescens</name>
    <dbReference type="NCBI Taxonomy" id="1316194"/>
    <lineage>
        <taxon>Eukaryota</taxon>
        <taxon>Fungi</taxon>
        <taxon>Dikarya</taxon>
        <taxon>Ascomycota</taxon>
        <taxon>Pezizomycotina</taxon>
        <taxon>Eurotiomycetes</taxon>
        <taxon>Eurotiomycetidae</taxon>
        <taxon>Eurotiales</taxon>
        <taxon>Aspergillaceae</taxon>
        <taxon>Penicillium</taxon>
    </lineage>
</organism>